<evidence type="ECO:0000256" key="1">
    <source>
        <dbReference type="SAM" id="MobiDB-lite"/>
    </source>
</evidence>
<dbReference type="Proteomes" id="UP000494252">
    <property type="component" value="Unassembled WGS sequence"/>
</dbReference>
<proteinExistence type="predicted"/>
<evidence type="ECO:0000313" key="2">
    <source>
        <dbReference type="EMBL" id="CAB3802998.1"/>
    </source>
</evidence>
<evidence type="ECO:0000313" key="3">
    <source>
        <dbReference type="Proteomes" id="UP000494252"/>
    </source>
</evidence>
<dbReference type="AlphaFoldDB" id="A0A6J5GLI3"/>
<gene>
    <name evidence="2" type="ORF">LMG27177_05364</name>
</gene>
<protein>
    <submittedName>
        <fullName evidence="2">Uncharacterized protein</fullName>
    </submittedName>
</protein>
<keyword evidence="3" id="KW-1185">Reference proteome</keyword>
<reference evidence="2 3" key="1">
    <citation type="submission" date="2020-04" db="EMBL/GenBank/DDBJ databases">
        <authorList>
            <person name="De Canck E."/>
        </authorList>
    </citation>
    <scope>NUCLEOTIDE SEQUENCE [LARGE SCALE GENOMIC DNA]</scope>
    <source>
        <strain evidence="2 3">LMG 27177</strain>
    </source>
</reference>
<accession>A0A6J5GLI3</accession>
<feature type="compositionally biased region" description="Polar residues" evidence="1">
    <location>
        <begin position="17"/>
        <end position="29"/>
    </location>
</feature>
<organism evidence="2 3">
    <name type="scientific">Paraburkholderia fynbosensis</name>
    <dbReference type="NCBI Taxonomy" id="1200993"/>
    <lineage>
        <taxon>Bacteria</taxon>
        <taxon>Pseudomonadati</taxon>
        <taxon>Pseudomonadota</taxon>
        <taxon>Betaproteobacteria</taxon>
        <taxon>Burkholderiales</taxon>
        <taxon>Burkholderiaceae</taxon>
        <taxon>Paraburkholderia</taxon>
    </lineage>
</organism>
<dbReference type="EMBL" id="CADIKI010000018">
    <property type="protein sequence ID" value="CAB3802998.1"/>
    <property type="molecule type" value="Genomic_DNA"/>
</dbReference>
<feature type="region of interest" description="Disordered" evidence="1">
    <location>
        <begin position="1"/>
        <end position="29"/>
    </location>
</feature>
<sequence>MRSDRTAASRSGLRRNLSPTDGNGSEDSFVNDQTWRFTRQCLDNKKVICGSVLRQVK</sequence>
<name>A0A6J5GLI3_9BURK</name>